<dbReference type="PANTHER" id="PTHR34229">
    <property type="entry name" value="METAL TRANSPORT PROTEIN HI_1621-RELATED"/>
    <property type="match status" value="1"/>
</dbReference>
<keyword evidence="3" id="KW-1003">Cell membrane</keyword>
<dbReference type="GO" id="GO:0005886">
    <property type="term" value="C:plasma membrane"/>
    <property type="evidence" value="ECO:0007669"/>
    <property type="project" value="UniProtKB-SubCell"/>
</dbReference>
<dbReference type="PANTHER" id="PTHR34229:SF1">
    <property type="entry name" value="METAL TRANSPORT PROTEIN HI_1621-RELATED"/>
    <property type="match status" value="1"/>
</dbReference>
<evidence type="ECO:0000256" key="5">
    <source>
        <dbReference type="ARBA" id="ARBA00022989"/>
    </source>
</evidence>
<feature type="transmembrane region" description="Helical" evidence="7">
    <location>
        <begin position="137"/>
        <end position="160"/>
    </location>
</feature>
<evidence type="ECO:0000256" key="4">
    <source>
        <dbReference type="ARBA" id="ARBA00022692"/>
    </source>
</evidence>
<dbReference type="EMBL" id="DQVR01000037">
    <property type="protein sequence ID" value="HIQ23733.1"/>
    <property type="molecule type" value="Genomic_DNA"/>
</dbReference>
<evidence type="ECO:0000313" key="9">
    <source>
        <dbReference type="Proteomes" id="UP000600071"/>
    </source>
</evidence>
<keyword evidence="4 7" id="KW-0812">Transmembrane</keyword>
<evidence type="ECO:0000256" key="6">
    <source>
        <dbReference type="ARBA" id="ARBA00023136"/>
    </source>
</evidence>
<feature type="transmembrane region" description="Helical" evidence="7">
    <location>
        <begin position="7"/>
        <end position="28"/>
    </location>
</feature>
<organism evidence="8 9">
    <name type="scientific">Pyrodictium delaneyi</name>
    <dbReference type="NCBI Taxonomy" id="1273541"/>
    <lineage>
        <taxon>Archaea</taxon>
        <taxon>Thermoproteota</taxon>
        <taxon>Thermoprotei</taxon>
        <taxon>Desulfurococcales</taxon>
        <taxon>Pyrodictiaceae</taxon>
        <taxon>Pyrodictium</taxon>
    </lineage>
</organism>
<dbReference type="Gene3D" id="1.10.1760.20">
    <property type="match status" value="1"/>
</dbReference>
<evidence type="ECO:0000313" key="8">
    <source>
        <dbReference type="EMBL" id="HIQ23733.1"/>
    </source>
</evidence>
<feature type="transmembrane region" description="Helical" evidence="7">
    <location>
        <begin position="103"/>
        <end position="125"/>
    </location>
</feature>
<evidence type="ECO:0000256" key="3">
    <source>
        <dbReference type="ARBA" id="ARBA00022475"/>
    </source>
</evidence>
<reference evidence="8" key="1">
    <citation type="journal article" date="2020" name="ISME J.">
        <title>Gammaproteobacteria mediating utilization of methyl-, sulfur- and petroleum organic compounds in deep ocean hydrothermal plumes.</title>
        <authorList>
            <person name="Zhou Z."/>
            <person name="Liu Y."/>
            <person name="Pan J."/>
            <person name="Cron B.R."/>
            <person name="Toner B.M."/>
            <person name="Anantharaman K."/>
            <person name="Breier J.A."/>
            <person name="Dick G.J."/>
            <person name="Li M."/>
        </authorList>
    </citation>
    <scope>NUCLEOTIDE SEQUENCE</scope>
    <source>
        <strain evidence="8">SZUA-1523</strain>
    </source>
</reference>
<protein>
    <submittedName>
        <fullName evidence="8">Metal transporter</fullName>
    </submittedName>
</protein>
<dbReference type="Proteomes" id="UP000600071">
    <property type="component" value="Unassembled WGS sequence"/>
</dbReference>
<feature type="transmembrane region" description="Helical" evidence="7">
    <location>
        <begin position="72"/>
        <end position="97"/>
    </location>
</feature>
<evidence type="ECO:0000256" key="2">
    <source>
        <dbReference type="ARBA" id="ARBA00022448"/>
    </source>
</evidence>
<proteinExistence type="predicted"/>
<comment type="caution">
    <text evidence="8">The sequence shown here is derived from an EMBL/GenBank/DDBJ whole genome shotgun (WGS) entry which is preliminary data.</text>
</comment>
<dbReference type="Pfam" id="PF01891">
    <property type="entry name" value="CbiM"/>
    <property type="match status" value="1"/>
</dbReference>
<comment type="subcellular location">
    <subcellularLocation>
        <location evidence="1">Cell membrane</location>
        <topology evidence="1">Multi-pass membrane protein</topology>
    </subcellularLocation>
</comment>
<keyword evidence="6 7" id="KW-0472">Membrane</keyword>
<evidence type="ECO:0000256" key="7">
    <source>
        <dbReference type="SAM" id="Phobius"/>
    </source>
</evidence>
<gene>
    <name evidence="8" type="ORF">EYH50_01630</name>
</gene>
<accession>A0A833EAZ0</accession>
<dbReference type="GO" id="GO:0000041">
    <property type="term" value="P:transition metal ion transport"/>
    <property type="evidence" value="ECO:0007669"/>
    <property type="project" value="InterPro"/>
</dbReference>
<keyword evidence="2" id="KW-0813">Transport</keyword>
<dbReference type="AlphaFoldDB" id="A0A833EAZ0"/>
<evidence type="ECO:0000256" key="1">
    <source>
        <dbReference type="ARBA" id="ARBA00004651"/>
    </source>
</evidence>
<feature type="transmembrane region" description="Helical" evidence="7">
    <location>
        <begin position="180"/>
        <end position="202"/>
    </location>
</feature>
<name>A0A833EAZ0_9CREN</name>
<dbReference type="InterPro" id="IPR002751">
    <property type="entry name" value="CbiM/NikMN"/>
</dbReference>
<sequence>MHIPDGFLDPFWIMVTYAATIAYAVVAWSKIKGRLTQEQIISVSVLAASIFVAQMLNWPLPGGTSLHFVGGALAGILFGPWLGFYIMALVLAVQTLVFHDGGITALGANIFNMAVVDVVIGYYLYRAATRAISETRKARLTGAFLGGWLGIVLAGLAAGIEIGLSPSFPYGVEVSVPVMVTWHAVLGVIEGLITALVVDYLYQRHSPIVEAAAKVTVHATA</sequence>
<keyword evidence="5 7" id="KW-1133">Transmembrane helix</keyword>